<dbReference type="Proteomes" id="UP000018851">
    <property type="component" value="Chromosome"/>
</dbReference>
<dbReference type="KEGG" id="ssan:NX02_27745"/>
<reference evidence="1 2" key="1">
    <citation type="submission" date="2013-07" db="EMBL/GenBank/DDBJ databases">
        <title>Completed genome of Sphingomonas sanxanigenens NX02.</title>
        <authorList>
            <person name="Ma T."/>
            <person name="Huang H."/>
            <person name="Wu M."/>
            <person name="Li X."/>
            <person name="Li G."/>
        </authorList>
    </citation>
    <scope>NUCLEOTIDE SEQUENCE [LARGE SCALE GENOMIC DNA]</scope>
    <source>
        <strain evidence="1 2">NX02</strain>
    </source>
</reference>
<organism evidence="1 2">
    <name type="scientific">Sphingomonas sanxanigenens DSM 19645 = NX02</name>
    <dbReference type="NCBI Taxonomy" id="1123269"/>
    <lineage>
        <taxon>Bacteria</taxon>
        <taxon>Pseudomonadati</taxon>
        <taxon>Pseudomonadota</taxon>
        <taxon>Alphaproteobacteria</taxon>
        <taxon>Sphingomonadales</taxon>
        <taxon>Sphingomonadaceae</taxon>
        <taxon>Sphingomonas</taxon>
    </lineage>
</organism>
<protein>
    <submittedName>
        <fullName evidence="1">Uncharacterized protein</fullName>
    </submittedName>
</protein>
<evidence type="ECO:0000313" key="1">
    <source>
        <dbReference type="EMBL" id="AHE57132.1"/>
    </source>
</evidence>
<gene>
    <name evidence="1" type="ORF">NX02_27745</name>
</gene>
<name>W0AKP9_9SPHN</name>
<evidence type="ECO:0000313" key="2">
    <source>
        <dbReference type="Proteomes" id="UP000018851"/>
    </source>
</evidence>
<dbReference type="EMBL" id="CP006644">
    <property type="protein sequence ID" value="AHE57132.1"/>
    <property type="molecule type" value="Genomic_DNA"/>
</dbReference>
<dbReference type="STRING" id="1123269.NX02_27745"/>
<dbReference type="HOGENOM" id="CLU_3140820_0_0_5"/>
<proteinExistence type="predicted"/>
<accession>W0AKP9</accession>
<dbReference type="PATRIC" id="fig|1123269.5.peg.5443"/>
<keyword evidence="2" id="KW-1185">Reference proteome</keyword>
<sequence length="49" mass="5851">MDLDQKIRERGWRSEQLVLKQHRLFRAGEKAIMAGDGHAYVTVQDRRQR</sequence>
<dbReference type="AlphaFoldDB" id="W0AKP9"/>